<sequence length="278" mass="30311">MIGMINDMTVGKVVLKTKNHKKLAAFYHEIIGLQILAQESAKTILGVGDTALLELLEVADGVIPKQAKTGLYHTAFLLPTRAELGSFLQHLLESEYPLDGAGDHIFSEALYFRDPEGNGIEVYADRPMNEWERDENGDLPMATNPVDGDGLLMAGAELDWSSAPAGTTVGHIHLQITDLEATREFYHHLLGFAIKTEIPSALFFASGDYHHHIGSNVWAGRNLSPLEANETGLAYYTLITADLAGVTQHLQEKAIPFEQQNGAILLTDPNGIAVQITN</sequence>
<proteinExistence type="predicted"/>
<dbReference type="CDD" id="cd16359">
    <property type="entry name" value="VOC_BsCatE_like_C"/>
    <property type="match status" value="1"/>
</dbReference>
<dbReference type="InterPro" id="IPR018146">
    <property type="entry name" value="Glyoxalase_1_CS"/>
</dbReference>
<dbReference type="InterPro" id="IPR029068">
    <property type="entry name" value="Glyas_Bleomycin-R_OHBP_Dase"/>
</dbReference>
<dbReference type="STRING" id="1552123.EP57_11700"/>
<reference evidence="3 4" key="1">
    <citation type="submission" date="2014-05" db="EMBL/GenBank/DDBJ databases">
        <title>Novel Listeriaceae from food processing environments.</title>
        <authorList>
            <person name="den Bakker H.C."/>
        </authorList>
    </citation>
    <scope>NUCLEOTIDE SEQUENCE [LARGE SCALE GENOMIC DNA]</scope>
    <source>
        <strain evidence="3 4">FSL A5-0281</strain>
    </source>
</reference>
<dbReference type="SUPFAM" id="SSF54593">
    <property type="entry name" value="Glyoxalase/Bleomycin resistance protein/Dihydroxybiphenyl dioxygenase"/>
    <property type="match status" value="2"/>
</dbReference>
<dbReference type="InterPro" id="IPR004360">
    <property type="entry name" value="Glyas_Fos-R_dOase_dom"/>
</dbReference>
<dbReference type="InterPro" id="IPR037523">
    <property type="entry name" value="VOC_core"/>
</dbReference>
<dbReference type="PANTHER" id="PTHR43279:SF1">
    <property type="entry name" value="CATECHOL-2,3-DIOXYGENASE"/>
    <property type="match status" value="1"/>
</dbReference>
<evidence type="ECO:0000256" key="1">
    <source>
        <dbReference type="ARBA" id="ARBA00022723"/>
    </source>
</evidence>
<dbReference type="PROSITE" id="PS51819">
    <property type="entry name" value="VOC"/>
    <property type="match status" value="1"/>
</dbReference>
<protein>
    <recommendedName>
        <fullName evidence="2">VOC domain-containing protein</fullName>
    </recommendedName>
</protein>
<dbReference type="AlphaFoldDB" id="A0A099W1F8"/>
<keyword evidence="4" id="KW-1185">Reference proteome</keyword>
<dbReference type="Pfam" id="PF00903">
    <property type="entry name" value="Glyoxalase"/>
    <property type="match status" value="2"/>
</dbReference>
<keyword evidence="1" id="KW-0479">Metal-binding</keyword>
<gene>
    <name evidence="3" type="ORF">EP57_11700</name>
</gene>
<evidence type="ECO:0000313" key="4">
    <source>
        <dbReference type="Proteomes" id="UP000029844"/>
    </source>
</evidence>
<evidence type="ECO:0000259" key="2">
    <source>
        <dbReference type="PROSITE" id="PS51819"/>
    </source>
</evidence>
<feature type="domain" description="VOC" evidence="2">
    <location>
        <begin position="9"/>
        <end position="125"/>
    </location>
</feature>
<dbReference type="PROSITE" id="PS00934">
    <property type="entry name" value="GLYOXALASE_I_1"/>
    <property type="match status" value="1"/>
</dbReference>
<dbReference type="eggNOG" id="COG2514">
    <property type="taxonomic scope" value="Bacteria"/>
</dbReference>
<comment type="caution">
    <text evidence="3">The sequence shown here is derived from an EMBL/GenBank/DDBJ whole genome shotgun (WGS) entry which is preliminary data.</text>
</comment>
<dbReference type="PANTHER" id="PTHR43279">
    <property type="entry name" value="CATECHOL-2,3-DIOXYGENASE"/>
    <property type="match status" value="1"/>
</dbReference>
<dbReference type="Proteomes" id="UP000029844">
    <property type="component" value="Unassembled WGS sequence"/>
</dbReference>
<organism evidence="3 4">
    <name type="scientific">Listeria booriae</name>
    <dbReference type="NCBI Taxonomy" id="1552123"/>
    <lineage>
        <taxon>Bacteria</taxon>
        <taxon>Bacillati</taxon>
        <taxon>Bacillota</taxon>
        <taxon>Bacilli</taxon>
        <taxon>Bacillales</taxon>
        <taxon>Listeriaceae</taxon>
        <taxon>Listeria</taxon>
    </lineage>
</organism>
<dbReference type="GO" id="GO:0046872">
    <property type="term" value="F:metal ion binding"/>
    <property type="evidence" value="ECO:0007669"/>
    <property type="project" value="UniProtKB-KW"/>
</dbReference>
<dbReference type="EMBL" id="JNFA01000025">
    <property type="protein sequence ID" value="KGL39724.1"/>
    <property type="molecule type" value="Genomic_DNA"/>
</dbReference>
<evidence type="ECO:0000313" key="3">
    <source>
        <dbReference type="EMBL" id="KGL39724.1"/>
    </source>
</evidence>
<dbReference type="GO" id="GO:0004462">
    <property type="term" value="F:lactoylglutathione lyase activity"/>
    <property type="evidence" value="ECO:0007669"/>
    <property type="project" value="InterPro"/>
</dbReference>
<name>A0A099W1F8_9LIST</name>
<dbReference type="Gene3D" id="3.10.180.10">
    <property type="entry name" value="2,3-Dihydroxybiphenyl 1,2-Dioxygenase, domain 1"/>
    <property type="match status" value="2"/>
</dbReference>
<accession>A0A099W1F8</accession>